<name>A0ABV7Y2J8_9ACTN</name>
<comment type="caution">
    <text evidence="2">The sequence shown here is derived from an EMBL/GenBank/DDBJ whole genome shotgun (WGS) entry which is preliminary data.</text>
</comment>
<protein>
    <submittedName>
        <fullName evidence="2">Uncharacterized protein</fullName>
    </submittedName>
</protein>
<feature type="compositionally biased region" description="Basic and acidic residues" evidence="1">
    <location>
        <begin position="28"/>
        <end position="40"/>
    </location>
</feature>
<keyword evidence="3" id="KW-1185">Reference proteome</keyword>
<evidence type="ECO:0000256" key="1">
    <source>
        <dbReference type="SAM" id="MobiDB-lite"/>
    </source>
</evidence>
<proteinExistence type="predicted"/>
<feature type="region of interest" description="Disordered" evidence="1">
    <location>
        <begin position="1"/>
        <end position="75"/>
    </location>
</feature>
<evidence type="ECO:0000313" key="3">
    <source>
        <dbReference type="Proteomes" id="UP001595699"/>
    </source>
</evidence>
<gene>
    <name evidence="2" type="ORF">ACFOUW_00565</name>
</gene>
<sequence>MPKRRTVGTPLPRVTTAPSSRTTHRALGRADPDADVDRVPEAAQAAEDPRSDEWYPTVQSYGGGGESYTDFPVDK</sequence>
<dbReference type="RefSeq" id="WP_205122281.1">
    <property type="nucleotide sequence ID" value="NZ_JAFBCM010000001.1"/>
</dbReference>
<accession>A0ABV7Y2J8</accession>
<dbReference type="EMBL" id="JBHRZH010000001">
    <property type="protein sequence ID" value="MFC3759317.1"/>
    <property type="molecule type" value="Genomic_DNA"/>
</dbReference>
<dbReference type="Proteomes" id="UP001595699">
    <property type="component" value="Unassembled WGS sequence"/>
</dbReference>
<reference evidence="3" key="1">
    <citation type="journal article" date="2019" name="Int. J. Syst. Evol. Microbiol.">
        <title>The Global Catalogue of Microorganisms (GCM) 10K type strain sequencing project: providing services to taxonomists for standard genome sequencing and annotation.</title>
        <authorList>
            <consortium name="The Broad Institute Genomics Platform"/>
            <consortium name="The Broad Institute Genome Sequencing Center for Infectious Disease"/>
            <person name="Wu L."/>
            <person name="Ma J."/>
        </authorList>
    </citation>
    <scope>NUCLEOTIDE SEQUENCE [LARGE SCALE GENOMIC DNA]</scope>
    <source>
        <strain evidence="3">CGMCC 4.7241</strain>
    </source>
</reference>
<organism evidence="2 3">
    <name type="scientific">Tenggerimyces flavus</name>
    <dbReference type="NCBI Taxonomy" id="1708749"/>
    <lineage>
        <taxon>Bacteria</taxon>
        <taxon>Bacillati</taxon>
        <taxon>Actinomycetota</taxon>
        <taxon>Actinomycetes</taxon>
        <taxon>Propionibacteriales</taxon>
        <taxon>Nocardioidaceae</taxon>
        <taxon>Tenggerimyces</taxon>
    </lineage>
</organism>
<evidence type="ECO:0000313" key="2">
    <source>
        <dbReference type="EMBL" id="MFC3759317.1"/>
    </source>
</evidence>